<organism evidence="6 7">
    <name type="scientific">Peptoclostridium litorale DSM 5388</name>
    <dbReference type="NCBI Taxonomy" id="1121324"/>
    <lineage>
        <taxon>Bacteria</taxon>
        <taxon>Bacillati</taxon>
        <taxon>Bacillota</taxon>
        <taxon>Clostridia</taxon>
        <taxon>Peptostreptococcales</taxon>
        <taxon>Peptoclostridiaceae</taxon>
        <taxon>Peptoclostridium</taxon>
    </lineage>
</organism>
<accession>A0A069RI98</accession>
<keyword evidence="7" id="KW-1185">Reference proteome</keyword>
<feature type="transmembrane region" description="Helical" evidence="5">
    <location>
        <begin position="36"/>
        <end position="55"/>
    </location>
</feature>
<dbReference type="PANTHER" id="PTHR37955:SF1">
    <property type="entry name" value="DEP DOMAIN-CONTAINING PROTEIN"/>
    <property type="match status" value="1"/>
</dbReference>
<evidence type="ECO:0000256" key="4">
    <source>
        <dbReference type="ARBA" id="ARBA00023136"/>
    </source>
</evidence>
<evidence type="ECO:0000256" key="2">
    <source>
        <dbReference type="ARBA" id="ARBA00022692"/>
    </source>
</evidence>
<dbReference type="GO" id="GO:0046583">
    <property type="term" value="F:monoatomic cation efflux transmembrane transporter activity"/>
    <property type="evidence" value="ECO:0007669"/>
    <property type="project" value="TreeGrafter"/>
</dbReference>
<dbReference type="AlphaFoldDB" id="A0A069RI98"/>
<dbReference type="Pfam" id="PF03595">
    <property type="entry name" value="SLAC1"/>
    <property type="match status" value="1"/>
</dbReference>
<feature type="transmembrane region" description="Helical" evidence="5">
    <location>
        <begin position="67"/>
        <end position="84"/>
    </location>
</feature>
<keyword evidence="4 5" id="KW-0472">Membrane</keyword>
<comment type="caution">
    <text evidence="6">The sequence shown here is derived from an EMBL/GenBank/DDBJ whole genome shotgun (WGS) entry which is preliminary data.</text>
</comment>
<evidence type="ECO:0000313" key="6">
    <source>
        <dbReference type="EMBL" id="KDR95870.1"/>
    </source>
</evidence>
<dbReference type="InterPro" id="IPR052951">
    <property type="entry name" value="Tellurite_res_ion_channel"/>
</dbReference>
<sequence>MKNIAAKLPIPASGLMLALAASGNLMMPYGAIYKNVFGVAFYLTLLPVVIYRVLYVKGIPEPVLPTNAIFAAPASLCLAGYMSSFQDKSIIMMGFLTVLSLVMTFSVILYLPKMLKLNFYPSYSAFTFPFVISAIAMKKTGAFLQSSGYALNSLKYIVVFEEILSIVIVLYVLVQYIKFLLPE</sequence>
<dbReference type="InterPro" id="IPR004695">
    <property type="entry name" value="SLAC1/Mae1/Ssu1/TehA"/>
</dbReference>
<dbReference type="Gene3D" id="1.50.10.150">
    <property type="entry name" value="Voltage-dependent anion channel"/>
    <property type="match status" value="1"/>
</dbReference>
<protein>
    <submittedName>
        <fullName evidence="6">Putative C4-dicarboxylate transporter/malic acid transport protein</fullName>
    </submittedName>
</protein>
<feature type="transmembrane region" description="Helical" evidence="5">
    <location>
        <begin position="156"/>
        <end position="177"/>
    </location>
</feature>
<dbReference type="RefSeq" id="WP_038263017.1">
    <property type="nucleotide sequence ID" value="NZ_FSRH01000008.1"/>
</dbReference>
<dbReference type="GO" id="GO:0005886">
    <property type="term" value="C:plasma membrane"/>
    <property type="evidence" value="ECO:0007669"/>
    <property type="project" value="TreeGrafter"/>
</dbReference>
<gene>
    <name evidence="6" type="ORF">CLIT_8c00390</name>
</gene>
<evidence type="ECO:0000256" key="1">
    <source>
        <dbReference type="ARBA" id="ARBA00004141"/>
    </source>
</evidence>
<keyword evidence="2 5" id="KW-0812">Transmembrane</keyword>
<dbReference type="Proteomes" id="UP000027946">
    <property type="component" value="Unassembled WGS sequence"/>
</dbReference>
<evidence type="ECO:0000256" key="3">
    <source>
        <dbReference type="ARBA" id="ARBA00022989"/>
    </source>
</evidence>
<dbReference type="EMBL" id="JJMM01000008">
    <property type="protein sequence ID" value="KDR95870.1"/>
    <property type="molecule type" value="Genomic_DNA"/>
</dbReference>
<evidence type="ECO:0000313" key="7">
    <source>
        <dbReference type="Proteomes" id="UP000027946"/>
    </source>
</evidence>
<keyword evidence="3 5" id="KW-1133">Transmembrane helix</keyword>
<dbReference type="PANTHER" id="PTHR37955">
    <property type="entry name" value="TELLURITE RESISTANCE PROTEIN TEHA"/>
    <property type="match status" value="1"/>
</dbReference>
<dbReference type="InterPro" id="IPR038665">
    <property type="entry name" value="Voltage-dep_anion_channel_sf"/>
</dbReference>
<dbReference type="eggNOG" id="COG1275">
    <property type="taxonomic scope" value="Bacteria"/>
</dbReference>
<feature type="transmembrane region" description="Helical" evidence="5">
    <location>
        <begin position="90"/>
        <end position="111"/>
    </location>
</feature>
<comment type="subcellular location">
    <subcellularLocation>
        <location evidence="1">Membrane</location>
        <topology evidence="1">Multi-pass membrane protein</topology>
    </subcellularLocation>
</comment>
<proteinExistence type="predicted"/>
<feature type="transmembrane region" description="Helical" evidence="5">
    <location>
        <begin position="118"/>
        <end position="136"/>
    </location>
</feature>
<reference evidence="6 7" key="1">
    <citation type="submission" date="2014-03" db="EMBL/GenBank/DDBJ databases">
        <title>Genome sequence of Clostridium litorale W6, DSM 5388.</title>
        <authorList>
            <person name="Poehlein A."/>
            <person name="Jagirdar A."/>
            <person name="Khonsari B."/>
            <person name="Chibani C.M."/>
            <person name="Gutierrez Gutierrez D.A."/>
            <person name="Davydova E."/>
            <person name="Alghaithi H.S."/>
            <person name="Nair K.P."/>
            <person name="Dhamotharan K."/>
            <person name="Chandran L."/>
            <person name="G W."/>
            <person name="Daniel R."/>
        </authorList>
    </citation>
    <scope>NUCLEOTIDE SEQUENCE [LARGE SCALE GENOMIC DNA]</scope>
    <source>
        <strain evidence="6 7">W6</strain>
    </source>
</reference>
<name>A0A069RI98_PEPLI</name>
<evidence type="ECO:0000256" key="5">
    <source>
        <dbReference type="SAM" id="Phobius"/>
    </source>
</evidence>
<dbReference type="OrthoDB" id="309023at2"/>